<dbReference type="GO" id="GO:0005829">
    <property type="term" value="C:cytosol"/>
    <property type="evidence" value="ECO:0007669"/>
    <property type="project" value="TreeGrafter"/>
</dbReference>
<dbReference type="PANTHER" id="PTHR42904:SF12">
    <property type="entry name" value="ADP-RIBOSE PYROPHOSPHATASE-RELATED"/>
    <property type="match status" value="1"/>
</dbReference>
<dbReference type="OrthoDB" id="9791656at2"/>
<dbReference type="GO" id="GO:0035529">
    <property type="term" value="F:NADH pyrophosphatase activity"/>
    <property type="evidence" value="ECO:0007669"/>
    <property type="project" value="TreeGrafter"/>
</dbReference>
<keyword evidence="2" id="KW-0479">Metal-binding</keyword>
<dbReference type="InterPro" id="IPR050241">
    <property type="entry name" value="NAD-cap_RNA_hydrolase_NudC"/>
</dbReference>
<dbReference type="RefSeq" id="WP_087459613.1">
    <property type="nucleotide sequence ID" value="NZ_CP021425.1"/>
</dbReference>
<name>A0A1Y0I3N8_9GAMM</name>
<organism evidence="6 7">
    <name type="scientific">Oleiphilus messinensis</name>
    <dbReference type="NCBI Taxonomy" id="141451"/>
    <lineage>
        <taxon>Bacteria</taxon>
        <taxon>Pseudomonadati</taxon>
        <taxon>Pseudomonadota</taxon>
        <taxon>Gammaproteobacteria</taxon>
        <taxon>Oceanospirillales</taxon>
        <taxon>Oleiphilaceae</taxon>
        <taxon>Oleiphilus</taxon>
    </lineage>
</organism>
<evidence type="ECO:0000259" key="5">
    <source>
        <dbReference type="PROSITE" id="PS51462"/>
    </source>
</evidence>
<evidence type="ECO:0000313" key="6">
    <source>
        <dbReference type="EMBL" id="ARU54406.1"/>
    </source>
</evidence>
<evidence type="ECO:0000256" key="1">
    <source>
        <dbReference type="ARBA" id="ARBA00001946"/>
    </source>
</evidence>
<protein>
    <submittedName>
        <fullName evidence="6">NUDIX hydrolase</fullName>
    </submittedName>
</protein>
<dbReference type="GO" id="GO:0046872">
    <property type="term" value="F:metal ion binding"/>
    <property type="evidence" value="ECO:0007669"/>
    <property type="project" value="UniProtKB-KW"/>
</dbReference>
<proteinExistence type="predicted"/>
<evidence type="ECO:0000256" key="3">
    <source>
        <dbReference type="ARBA" id="ARBA00022801"/>
    </source>
</evidence>
<dbReference type="PROSITE" id="PS51462">
    <property type="entry name" value="NUDIX"/>
    <property type="match status" value="1"/>
</dbReference>
<evidence type="ECO:0000313" key="7">
    <source>
        <dbReference type="Proteomes" id="UP000196027"/>
    </source>
</evidence>
<reference evidence="6 7" key="1">
    <citation type="submission" date="2017-05" db="EMBL/GenBank/DDBJ databases">
        <title>Genomic insights into alkan degradation activity of Oleiphilus messinensis.</title>
        <authorList>
            <person name="Kozyavkin S.A."/>
            <person name="Slesarev A.I."/>
            <person name="Golyshin P.N."/>
            <person name="Korzhenkov A."/>
            <person name="Golyshina O.N."/>
            <person name="Toshchakov S.V."/>
        </authorList>
    </citation>
    <scope>NUCLEOTIDE SEQUENCE [LARGE SCALE GENOMIC DNA]</scope>
    <source>
        <strain evidence="6 7">ME102</strain>
    </source>
</reference>
<comment type="cofactor">
    <cofactor evidence="1">
        <name>Mg(2+)</name>
        <dbReference type="ChEBI" id="CHEBI:18420"/>
    </cofactor>
</comment>
<dbReference type="PANTHER" id="PTHR42904">
    <property type="entry name" value="NUDIX HYDROLASE, NUDC SUBFAMILY"/>
    <property type="match status" value="1"/>
</dbReference>
<gene>
    <name evidence="6" type="ORF">OLMES_0300</name>
</gene>
<sequence>MKYCPKCATPLTSKPLDGQTRQLCPAEQCGFVYWNNPTPVVAAVIEIEQKALLVHNVSWPAKMFALVSGFLEANEDPRDAVIREIQEETNLQTHTAELLGVYPFQMMNQVIIAYRTECSGVIQLNEELDDYKLLEFNAVKTWEFGTGLALKDWLATKNQNT</sequence>
<dbReference type="InterPro" id="IPR000086">
    <property type="entry name" value="NUDIX_hydrolase_dom"/>
</dbReference>
<dbReference type="EMBL" id="CP021425">
    <property type="protein sequence ID" value="ARU54406.1"/>
    <property type="molecule type" value="Genomic_DNA"/>
</dbReference>
<keyword evidence="7" id="KW-1185">Reference proteome</keyword>
<dbReference type="PROSITE" id="PS00893">
    <property type="entry name" value="NUDIX_BOX"/>
    <property type="match status" value="1"/>
</dbReference>
<dbReference type="AlphaFoldDB" id="A0A1Y0I3N8"/>
<dbReference type="GO" id="GO:0006742">
    <property type="term" value="P:NADP+ catabolic process"/>
    <property type="evidence" value="ECO:0007669"/>
    <property type="project" value="TreeGrafter"/>
</dbReference>
<dbReference type="InterPro" id="IPR015797">
    <property type="entry name" value="NUDIX_hydrolase-like_dom_sf"/>
</dbReference>
<dbReference type="Proteomes" id="UP000196027">
    <property type="component" value="Chromosome"/>
</dbReference>
<dbReference type="KEGG" id="ome:OLMES_0300"/>
<accession>A0A1Y0I3N8</accession>
<dbReference type="InterPro" id="IPR020084">
    <property type="entry name" value="NUDIX_hydrolase_CS"/>
</dbReference>
<dbReference type="GO" id="GO:0019677">
    <property type="term" value="P:NAD+ catabolic process"/>
    <property type="evidence" value="ECO:0007669"/>
    <property type="project" value="TreeGrafter"/>
</dbReference>
<feature type="domain" description="Nudix hydrolase" evidence="5">
    <location>
        <begin position="36"/>
        <end position="156"/>
    </location>
</feature>
<keyword evidence="4" id="KW-0460">Magnesium</keyword>
<dbReference type="Gene3D" id="3.90.79.10">
    <property type="entry name" value="Nucleoside Triphosphate Pyrophosphohydrolase"/>
    <property type="match status" value="1"/>
</dbReference>
<dbReference type="SUPFAM" id="SSF55811">
    <property type="entry name" value="Nudix"/>
    <property type="match status" value="1"/>
</dbReference>
<evidence type="ECO:0000256" key="4">
    <source>
        <dbReference type="ARBA" id="ARBA00022842"/>
    </source>
</evidence>
<keyword evidence="3 6" id="KW-0378">Hydrolase</keyword>
<dbReference type="Pfam" id="PF00293">
    <property type="entry name" value="NUDIX"/>
    <property type="match status" value="1"/>
</dbReference>
<evidence type="ECO:0000256" key="2">
    <source>
        <dbReference type="ARBA" id="ARBA00022723"/>
    </source>
</evidence>